<proteinExistence type="predicted"/>
<keyword evidence="1" id="KW-0805">Transcription regulation</keyword>
<evidence type="ECO:0000313" key="7">
    <source>
        <dbReference type="Proteomes" id="UP001597097"/>
    </source>
</evidence>
<keyword evidence="2 4" id="KW-0238">DNA-binding</keyword>
<organism evidence="6 7">
    <name type="scientific">Nonomuraea guangzhouensis</name>
    <dbReference type="NCBI Taxonomy" id="1291555"/>
    <lineage>
        <taxon>Bacteria</taxon>
        <taxon>Bacillati</taxon>
        <taxon>Actinomycetota</taxon>
        <taxon>Actinomycetes</taxon>
        <taxon>Streptosporangiales</taxon>
        <taxon>Streptosporangiaceae</taxon>
        <taxon>Nonomuraea</taxon>
    </lineage>
</organism>
<dbReference type="PANTHER" id="PTHR30055">
    <property type="entry name" value="HTH-TYPE TRANSCRIPTIONAL REGULATOR RUTR"/>
    <property type="match status" value="1"/>
</dbReference>
<evidence type="ECO:0000256" key="4">
    <source>
        <dbReference type="PROSITE-ProRule" id="PRU00335"/>
    </source>
</evidence>
<dbReference type="InterPro" id="IPR050109">
    <property type="entry name" value="HTH-type_TetR-like_transc_reg"/>
</dbReference>
<keyword evidence="3" id="KW-0804">Transcription</keyword>
<evidence type="ECO:0000259" key="5">
    <source>
        <dbReference type="PROSITE" id="PS50977"/>
    </source>
</evidence>
<gene>
    <name evidence="6" type="ORF">ACFSJ0_19390</name>
</gene>
<feature type="DNA-binding region" description="H-T-H motif" evidence="4">
    <location>
        <begin position="38"/>
        <end position="57"/>
    </location>
</feature>
<feature type="domain" description="HTH tetR-type" evidence="5">
    <location>
        <begin position="15"/>
        <end position="75"/>
    </location>
</feature>
<evidence type="ECO:0000256" key="3">
    <source>
        <dbReference type="ARBA" id="ARBA00023163"/>
    </source>
</evidence>
<protein>
    <submittedName>
        <fullName evidence="6">TetR/AcrR family transcriptional regulator</fullName>
    </submittedName>
</protein>
<dbReference type="InterPro" id="IPR001647">
    <property type="entry name" value="HTH_TetR"/>
</dbReference>
<dbReference type="Pfam" id="PF00440">
    <property type="entry name" value="TetR_N"/>
    <property type="match status" value="1"/>
</dbReference>
<evidence type="ECO:0000256" key="2">
    <source>
        <dbReference type="ARBA" id="ARBA00023125"/>
    </source>
</evidence>
<dbReference type="PROSITE" id="PS50977">
    <property type="entry name" value="HTH_TETR_2"/>
    <property type="match status" value="1"/>
</dbReference>
<dbReference type="RefSeq" id="WP_219533096.1">
    <property type="nucleotide sequence ID" value="NZ_JAHKRM010000016.1"/>
</dbReference>
<dbReference type="Proteomes" id="UP001597097">
    <property type="component" value="Unassembled WGS sequence"/>
</dbReference>
<evidence type="ECO:0000256" key="1">
    <source>
        <dbReference type="ARBA" id="ARBA00023015"/>
    </source>
</evidence>
<accession>A0ABW4G9F6</accession>
<reference evidence="7" key="1">
    <citation type="journal article" date="2019" name="Int. J. Syst. Evol. Microbiol.">
        <title>The Global Catalogue of Microorganisms (GCM) 10K type strain sequencing project: providing services to taxonomists for standard genome sequencing and annotation.</title>
        <authorList>
            <consortium name="The Broad Institute Genomics Platform"/>
            <consortium name="The Broad Institute Genome Sequencing Center for Infectious Disease"/>
            <person name="Wu L."/>
            <person name="Ma J."/>
        </authorList>
    </citation>
    <scope>NUCLEOTIDE SEQUENCE [LARGE SCALE GENOMIC DNA]</scope>
    <source>
        <strain evidence="7">CGMCC 1.15399</strain>
    </source>
</reference>
<dbReference type="PANTHER" id="PTHR30055:SF234">
    <property type="entry name" value="HTH-TYPE TRANSCRIPTIONAL REGULATOR BETI"/>
    <property type="match status" value="1"/>
</dbReference>
<sequence>MDNEGRPVRQRLKADERRRQIMETAFDMLADKGFEGFRTRDVAERAGINSATLHHYFLTKEALIEGVAAHLEQLYMRDRASERDADETTPTALRELRQEFDDVAYFWREHPRTWAVSREFMLRAPRDPAVAKVIGRLNERWCAGVERLLAEGRDAGVFRAELDPAAAALAVVGALWGSIMLTQPTRTQFDAVCHEIETWLLRKEQQQ</sequence>
<comment type="caution">
    <text evidence="6">The sequence shown here is derived from an EMBL/GenBank/DDBJ whole genome shotgun (WGS) entry which is preliminary data.</text>
</comment>
<dbReference type="EMBL" id="JBHUCM010000016">
    <property type="protein sequence ID" value="MFD1539230.1"/>
    <property type="molecule type" value="Genomic_DNA"/>
</dbReference>
<evidence type="ECO:0000313" key="6">
    <source>
        <dbReference type="EMBL" id="MFD1539230.1"/>
    </source>
</evidence>
<dbReference type="InterPro" id="IPR039538">
    <property type="entry name" value="BetI_C"/>
</dbReference>
<name>A0ABW4G9F6_9ACTN</name>
<keyword evidence="7" id="KW-1185">Reference proteome</keyword>
<dbReference type="Pfam" id="PF13977">
    <property type="entry name" value="TetR_C_6"/>
    <property type="match status" value="1"/>
</dbReference>